<feature type="domain" description="CRAL-TRIO" evidence="1">
    <location>
        <begin position="399"/>
        <end position="544"/>
    </location>
</feature>
<evidence type="ECO:0000259" key="1">
    <source>
        <dbReference type="PROSITE" id="PS50191"/>
    </source>
</evidence>
<dbReference type="Pfam" id="PF00650">
    <property type="entry name" value="CRAL_TRIO"/>
    <property type="match status" value="2"/>
</dbReference>
<dbReference type="InterPro" id="IPR001251">
    <property type="entry name" value="CRAL-TRIO_dom"/>
</dbReference>
<dbReference type="SMART" id="SM00516">
    <property type="entry name" value="SEC14"/>
    <property type="match status" value="2"/>
</dbReference>
<dbReference type="Gene3D" id="3.40.525.10">
    <property type="entry name" value="CRAL-TRIO lipid binding domain"/>
    <property type="match status" value="2"/>
</dbReference>
<dbReference type="InterPro" id="IPR036865">
    <property type="entry name" value="CRAL-TRIO_dom_sf"/>
</dbReference>
<dbReference type="GO" id="GO:0016020">
    <property type="term" value="C:membrane"/>
    <property type="evidence" value="ECO:0007669"/>
    <property type="project" value="TreeGrafter"/>
</dbReference>
<dbReference type="EMBL" id="QDEB01067869">
    <property type="protein sequence ID" value="RZC35794.1"/>
    <property type="molecule type" value="Genomic_DNA"/>
</dbReference>
<protein>
    <submittedName>
        <fullName evidence="2">CRAL TRIO domain containing protein</fullName>
    </submittedName>
</protein>
<dbReference type="AlphaFoldDB" id="A0A482VSP6"/>
<sequence length="547" mass="64255">MNLFHVDESVWKKALELFDRTEKSFEEDVETVKEWMKTQPHLPEIMEDAKIRNFLLLNKCSIEKTKQKIDMYYTIRSLIPEFFDDSNPKLPHLQEYMKVSYCVVHPVLSKEMCRIVILKMKIPNKCLPRLGAMCIHNINEIRLYEDCMMGEIIIMDMQDASVEDVAKFTPTLLSKIITVYKSVYSMRAKGMYIINSFPYVRPVMAFLKLVLKPKIFQRIYICEDSAILNEIFSKETLPKDYGGQGPSLNELNEMSKAKFREYQDLFDRLDMLRVNENLRPEKLDNDELLAKMDLYHVDESVWKKALQLFDRTEKSFEEDVETVREWMKTQPHLPEIMVPEDAKIRNFLLLNKCSVEKTKQKIDMYYTIRSLIPDFYDEANPKLPHMQENMDVMYCVVLPVLSQEMYRIAICKMKVPNKCLPRLGLIQVHNIAEISLHEDCMIGDIFILDMQNTSMEDVTKFTPTLLKKAVAVYKNVYSLRLRAMYIINSDIVPYVRPVIEFLKLILKPKIFQRIHVCEDSSILNEIFTQETLPKDYGGQGPSLDELN</sequence>
<evidence type="ECO:0000313" key="3">
    <source>
        <dbReference type="Proteomes" id="UP000292052"/>
    </source>
</evidence>
<dbReference type="PROSITE" id="PS50191">
    <property type="entry name" value="CRAL_TRIO"/>
    <property type="match status" value="2"/>
</dbReference>
<name>A0A482VSP6_ASBVE</name>
<gene>
    <name evidence="2" type="ORF">BDFB_009482</name>
</gene>
<dbReference type="GO" id="GO:1902936">
    <property type="term" value="F:phosphatidylinositol bisphosphate binding"/>
    <property type="evidence" value="ECO:0007669"/>
    <property type="project" value="TreeGrafter"/>
</dbReference>
<proteinExistence type="predicted"/>
<dbReference type="CDD" id="cd00170">
    <property type="entry name" value="SEC14"/>
    <property type="match status" value="2"/>
</dbReference>
<dbReference type="SUPFAM" id="SSF52087">
    <property type="entry name" value="CRAL/TRIO domain"/>
    <property type="match status" value="2"/>
</dbReference>
<feature type="domain" description="CRAL-TRIO" evidence="1">
    <location>
        <begin position="153"/>
        <end position="249"/>
    </location>
</feature>
<comment type="caution">
    <text evidence="2">The sequence shown here is derived from an EMBL/GenBank/DDBJ whole genome shotgun (WGS) entry which is preliminary data.</text>
</comment>
<dbReference type="SUPFAM" id="SSF46938">
    <property type="entry name" value="CRAL/TRIO N-terminal domain"/>
    <property type="match status" value="2"/>
</dbReference>
<dbReference type="PANTHER" id="PTHR10174">
    <property type="entry name" value="ALPHA-TOCOPHEROL TRANSFER PROTEIN-RELATED"/>
    <property type="match status" value="1"/>
</dbReference>
<organism evidence="2 3">
    <name type="scientific">Asbolus verrucosus</name>
    <name type="common">Desert ironclad beetle</name>
    <dbReference type="NCBI Taxonomy" id="1661398"/>
    <lineage>
        <taxon>Eukaryota</taxon>
        <taxon>Metazoa</taxon>
        <taxon>Ecdysozoa</taxon>
        <taxon>Arthropoda</taxon>
        <taxon>Hexapoda</taxon>
        <taxon>Insecta</taxon>
        <taxon>Pterygota</taxon>
        <taxon>Neoptera</taxon>
        <taxon>Endopterygota</taxon>
        <taxon>Coleoptera</taxon>
        <taxon>Polyphaga</taxon>
        <taxon>Cucujiformia</taxon>
        <taxon>Tenebrionidae</taxon>
        <taxon>Pimeliinae</taxon>
        <taxon>Asbolus</taxon>
    </lineage>
</organism>
<accession>A0A482VSP6</accession>
<dbReference type="PANTHER" id="PTHR10174:SF222">
    <property type="entry name" value="GH10083P-RELATED"/>
    <property type="match status" value="1"/>
</dbReference>
<dbReference type="InterPro" id="IPR036273">
    <property type="entry name" value="CRAL/TRIO_N_dom_sf"/>
</dbReference>
<reference evidence="2 3" key="1">
    <citation type="submission" date="2017-03" db="EMBL/GenBank/DDBJ databases">
        <title>Genome of the blue death feigning beetle - Asbolus verrucosus.</title>
        <authorList>
            <person name="Rider S.D."/>
        </authorList>
    </citation>
    <scope>NUCLEOTIDE SEQUENCE [LARGE SCALE GENOMIC DNA]</scope>
    <source>
        <strain evidence="2">Butters</strain>
        <tissue evidence="2">Head and leg muscle</tissue>
    </source>
</reference>
<feature type="non-terminal residue" evidence="2">
    <location>
        <position position="547"/>
    </location>
</feature>
<dbReference type="Proteomes" id="UP000292052">
    <property type="component" value="Unassembled WGS sequence"/>
</dbReference>
<evidence type="ECO:0000313" key="2">
    <source>
        <dbReference type="EMBL" id="RZC35794.1"/>
    </source>
</evidence>
<keyword evidence="3" id="KW-1185">Reference proteome</keyword>
<dbReference type="OrthoDB" id="6575879at2759"/>